<accession>A0A1I7YI01</accession>
<evidence type="ECO:0000313" key="1">
    <source>
        <dbReference type="Proteomes" id="UP000095287"/>
    </source>
</evidence>
<dbReference type="Proteomes" id="UP000095287">
    <property type="component" value="Unplaced"/>
</dbReference>
<organism evidence="1 2">
    <name type="scientific">Steinernema glaseri</name>
    <dbReference type="NCBI Taxonomy" id="37863"/>
    <lineage>
        <taxon>Eukaryota</taxon>
        <taxon>Metazoa</taxon>
        <taxon>Ecdysozoa</taxon>
        <taxon>Nematoda</taxon>
        <taxon>Chromadorea</taxon>
        <taxon>Rhabditida</taxon>
        <taxon>Tylenchina</taxon>
        <taxon>Panagrolaimomorpha</taxon>
        <taxon>Strongyloidoidea</taxon>
        <taxon>Steinernematidae</taxon>
        <taxon>Steinernema</taxon>
    </lineage>
</organism>
<name>A0A1I7YI01_9BILA</name>
<evidence type="ECO:0000313" key="2">
    <source>
        <dbReference type="WBParaSite" id="L893_g16307.t1"/>
    </source>
</evidence>
<dbReference type="AlphaFoldDB" id="A0A1I7YI01"/>
<protein>
    <submittedName>
        <fullName evidence="2">HIG1 domain-containing protein</fullName>
    </submittedName>
</protein>
<reference evidence="2" key="1">
    <citation type="submission" date="2016-11" db="UniProtKB">
        <authorList>
            <consortium name="WormBaseParasite"/>
        </authorList>
    </citation>
    <scope>IDENTIFICATION</scope>
</reference>
<proteinExistence type="predicted"/>
<dbReference type="WBParaSite" id="L893_g16307.t1">
    <property type="protein sequence ID" value="L893_g16307.t1"/>
    <property type="gene ID" value="L893_g16307"/>
</dbReference>
<keyword evidence="1" id="KW-1185">Reference proteome</keyword>
<sequence length="123" mass="13996">MAEVDEENPAPPPRKALGIFTDPDPAFNQTAISVVANVMFSNMALFGFTGNMKMAYLASLVTIPASLYMGIQDAQKDFEKWKQLKTLRARGVPERFMPHKTKYDWTEYEQRMIEREAEKVSSS</sequence>